<evidence type="ECO:0000313" key="2">
    <source>
        <dbReference type="Proteomes" id="UP000734823"/>
    </source>
</evidence>
<dbReference type="Proteomes" id="UP000734823">
    <property type="component" value="Unassembled WGS sequence"/>
</dbReference>
<dbReference type="EMBL" id="JABVED010000007">
    <property type="protein sequence ID" value="MBC6448348.1"/>
    <property type="molecule type" value="Genomic_DNA"/>
</dbReference>
<sequence>MDVLDRAARLDLPGWYVTAGAVFQTVWNTVTGRPATFGIKDYDLFYFDPADLSWEAEDQVIQRSRPLFEEVTAQVEIRNEARVHLWYEAKFGVACAPYAGTEDAIDSFAATTCCIGIRLDGSRWRVYAPHGLADVFNMVVRPNPVLAPREVYEDKSRRWRQEWPELTVLPWPTSATP</sequence>
<comment type="caution">
    <text evidence="1">The sequence shown here is derived from an EMBL/GenBank/DDBJ whole genome shotgun (WGS) entry which is preliminary data.</text>
</comment>
<dbReference type="PANTHER" id="PTHR39166">
    <property type="entry name" value="BLL1166 PROTEIN"/>
    <property type="match status" value="1"/>
</dbReference>
<proteinExistence type="predicted"/>
<dbReference type="Pfam" id="PF06042">
    <property type="entry name" value="NTP_transf_6"/>
    <property type="match status" value="1"/>
</dbReference>
<gene>
    <name evidence="1" type="ORF">GPZ80_14340</name>
</gene>
<dbReference type="InterPro" id="IPR009267">
    <property type="entry name" value="NTP_transf_6"/>
</dbReference>
<accession>A0ABR7L6M8</accession>
<dbReference type="PANTHER" id="PTHR39166:SF1">
    <property type="entry name" value="BLL1166 PROTEIN"/>
    <property type="match status" value="1"/>
</dbReference>
<protein>
    <submittedName>
        <fullName evidence="1">Nucleotidyltransferase family protein</fullName>
    </submittedName>
</protein>
<keyword evidence="2" id="KW-1185">Reference proteome</keyword>
<name>A0ABR7L6M8_9PSEU</name>
<organism evidence="1 2">
    <name type="scientific">Actinokineospora xionganensis</name>
    <dbReference type="NCBI Taxonomy" id="2684470"/>
    <lineage>
        <taxon>Bacteria</taxon>
        <taxon>Bacillati</taxon>
        <taxon>Actinomycetota</taxon>
        <taxon>Actinomycetes</taxon>
        <taxon>Pseudonocardiales</taxon>
        <taxon>Pseudonocardiaceae</taxon>
        <taxon>Actinokineospora</taxon>
    </lineage>
</organism>
<reference evidence="1 2" key="1">
    <citation type="submission" date="2020-06" db="EMBL/GenBank/DDBJ databases">
        <title>Actinokineospora xiongansis sp. nov., isolated from soil of Baiyangdian.</title>
        <authorList>
            <person name="Zhang X."/>
        </authorList>
    </citation>
    <scope>NUCLEOTIDE SEQUENCE [LARGE SCALE GENOMIC DNA]</scope>
    <source>
        <strain evidence="1 2">HBU206404</strain>
    </source>
</reference>
<evidence type="ECO:0000313" key="1">
    <source>
        <dbReference type="EMBL" id="MBC6448348.1"/>
    </source>
</evidence>